<dbReference type="Proteomes" id="UP000177610">
    <property type="component" value="Unassembled WGS sequence"/>
</dbReference>
<feature type="transmembrane region" description="Helical" evidence="6">
    <location>
        <begin position="413"/>
        <end position="431"/>
    </location>
</feature>
<dbReference type="EMBL" id="MFEH01000005">
    <property type="protein sequence ID" value="OGE73645.1"/>
    <property type="molecule type" value="Genomic_DNA"/>
</dbReference>
<keyword evidence="2" id="KW-1003">Cell membrane</keyword>
<feature type="transmembrane region" description="Helical" evidence="6">
    <location>
        <begin position="291"/>
        <end position="311"/>
    </location>
</feature>
<comment type="caution">
    <text evidence="7">The sequence shown here is derived from an EMBL/GenBank/DDBJ whole genome shotgun (WGS) entry which is preliminary data.</text>
</comment>
<feature type="transmembrane region" description="Helical" evidence="6">
    <location>
        <begin position="141"/>
        <end position="161"/>
    </location>
</feature>
<feature type="transmembrane region" description="Helical" evidence="6">
    <location>
        <begin position="437"/>
        <end position="457"/>
    </location>
</feature>
<feature type="transmembrane region" description="Helical" evidence="6">
    <location>
        <begin position="323"/>
        <end position="343"/>
    </location>
</feature>
<feature type="transmembrane region" description="Helical" evidence="6">
    <location>
        <begin position="208"/>
        <end position="227"/>
    </location>
</feature>
<organism evidence="7 8">
    <name type="scientific">Candidatus Doudnabacteria bacterium RIFCSPHIGHO2_01_FULL_41_86</name>
    <dbReference type="NCBI Taxonomy" id="1817821"/>
    <lineage>
        <taxon>Bacteria</taxon>
        <taxon>Candidatus Doudnaibacteriota</taxon>
    </lineage>
</organism>
<evidence type="ECO:0000256" key="5">
    <source>
        <dbReference type="ARBA" id="ARBA00023136"/>
    </source>
</evidence>
<feature type="transmembrane region" description="Helical" evidence="6">
    <location>
        <begin position="108"/>
        <end position="129"/>
    </location>
</feature>
<protein>
    <submittedName>
        <fullName evidence="7">Uncharacterized protein</fullName>
    </submittedName>
</protein>
<dbReference type="CDD" id="cd13128">
    <property type="entry name" value="MATE_Wzx_like"/>
    <property type="match status" value="1"/>
</dbReference>
<dbReference type="Pfam" id="PF01943">
    <property type="entry name" value="Polysacc_synt"/>
    <property type="match status" value="1"/>
</dbReference>
<evidence type="ECO:0000256" key="4">
    <source>
        <dbReference type="ARBA" id="ARBA00022989"/>
    </source>
</evidence>
<accession>A0A1F5N7M3</accession>
<evidence type="ECO:0000256" key="3">
    <source>
        <dbReference type="ARBA" id="ARBA00022692"/>
    </source>
</evidence>
<gene>
    <name evidence="7" type="ORF">A2717_03350</name>
</gene>
<feature type="transmembrane region" description="Helical" evidence="6">
    <location>
        <begin position="355"/>
        <end position="373"/>
    </location>
</feature>
<keyword evidence="5 6" id="KW-0472">Membrane</keyword>
<comment type="subcellular location">
    <subcellularLocation>
        <location evidence="1">Cell membrane</location>
        <topology evidence="1">Multi-pass membrane protein</topology>
    </subcellularLocation>
</comment>
<evidence type="ECO:0000313" key="8">
    <source>
        <dbReference type="Proteomes" id="UP000177610"/>
    </source>
</evidence>
<dbReference type="AlphaFoldDB" id="A0A1F5N7M3"/>
<sequence>MLHIGRNILSLITSRVLSAIILLLIYFRLPEYLGADAMGKYGLQASYLIVFAYFVDLGMQQLVIKKISENKNEASKYLSNYFGIQFLLGLAFAAIMAVIVLAADYPPIVTKALLVTTVGLFLSSMTMPFMSVLNAFERFKVIASINFLNTMINASMILLTIVLHRNILFLAFIPVIVSLFDIAVYSYIVRKRFAHLKFKFDYDFWRQLFIWNLPFIPLTLFSIYNRVDTLLLPHLRDFTETGFYTVAYKFWDLLAFIPGAVGAVLYPYFASRLFMGELTEARRVVQTYTKFMIALGVALTVGAALLAERLLETLLRTTEFAPAAPALWLLVAAVSVLMVYAPVNSIMISQRTKTATKITGITLAFNLIMNILLVPKFGFVMAAVITLFSELIQLTGYTYIVRTKILNFKYFENFLKPFIAGLIMGVAIYYFKDRSIYLLLPAGGVIYLAGLLLMRFFTKEDIDLIKTTFNFRKKVEIP</sequence>
<feature type="transmembrane region" description="Helical" evidence="6">
    <location>
        <begin position="41"/>
        <end position="59"/>
    </location>
</feature>
<feature type="transmembrane region" description="Helical" evidence="6">
    <location>
        <begin position="7"/>
        <end position="29"/>
    </location>
</feature>
<keyword evidence="3 6" id="KW-0812">Transmembrane</keyword>
<feature type="transmembrane region" description="Helical" evidence="6">
    <location>
        <begin position="167"/>
        <end position="188"/>
    </location>
</feature>
<evidence type="ECO:0000313" key="7">
    <source>
        <dbReference type="EMBL" id="OGE73645.1"/>
    </source>
</evidence>
<proteinExistence type="predicted"/>
<reference evidence="7 8" key="1">
    <citation type="journal article" date="2016" name="Nat. Commun.">
        <title>Thousands of microbial genomes shed light on interconnected biogeochemical processes in an aquifer system.</title>
        <authorList>
            <person name="Anantharaman K."/>
            <person name="Brown C.T."/>
            <person name="Hug L.A."/>
            <person name="Sharon I."/>
            <person name="Castelle C.J."/>
            <person name="Probst A.J."/>
            <person name="Thomas B.C."/>
            <person name="Singh A."/>
            <person name="Wilkins M.J."/>
            <person name="Karaoz U."/>
            <person name="Brodie E.L."/>
            <person name="Williams K.H."/>
            <person name="Hubbard S.S."/>
            <person name="Banfield J.F."/>
        </authorList>
    </citation>
    <scope>NUCLEOTIDE SEQUENCE [LARGE SCALE GENOMIC DNA]</scope>
</reference>
<feature type="transmembrane region" description="Helical" evidence="6">
    <location>
        <begin position="247"/>
        <end position="270"/>
    </location>
</feature>
<dbReference type="STRING" id="1817821.A2717_03350"/>
<dbReference type="PANTHER" id="PTHR30250:SF11">
    <property type="entry name" value="O-ANTIGEN TRANSPORTER-RELATED"/>
    <property type="match status" value="1"/>
</dbReference>
<keyword evidence="4 6" id="KW-1133">Transmembrane helix</keyword>
<dbReference type="PANTHER" id="PTHR30250">
    <property type="entry name" value="PST FAMILY PREDICTED COLANIC ACID TRANSPORTER"/>
    <property type="match status" value="1"/>
</dbReference>
<evidence type="ECO:0000256" key="2">
    <source>
        <dbReference type="ARBA" id="ARBA00022475"/>
    </source>
</evidence>
<feature type="transmembrane region" description="Helical" evidence="6">
    <location>
        <begin position="379"/>
        <end position="401"/>
    </location>
</feature>
<dbReference type="InterPro" id="IPR050833">
    <property type="entry name" value="Poly_Biosynth_Transport"/>
</dbReference>
<name>A0A1F5N7M3_9BACT</name>
<evidence type="ECO:0000256" key="1">
    <source>
        <dbReference type="ARBA" id="ARBA00004651"/>
    </source>
</evidence>
<feature type="transmembrane region" description="Helical" evidence="6">
    <location>
        <begin position="80"/>
        <end position="102"/>
    </location>
</feature>
<evidence type="ECO:0000256" key="6">
    <source>
        <dbReference type="SAM" id="Phobius"/>
    </source>
</evidence>
<dbReference type="InterPro" id="IPR002797">
    <property type="entry name" value="Polysacc_synth"/>
</dbReference>
<dbReference type="GO" id="GO:0005886">
    <property type="term" value="C:plasma membrane"/>
    <property type="evidence" value="ECO:0007669"/>
    <property type="project" value="UniProtKB-SubCell"/>
</dbReference>